<dbReference type="EMBL" id="PPXG01000012">
    <property type="protein sequence ID" value="POH80797.1"/>
    <property type="molecule type" value="Genomic_DNA"/>
</dbReference>
<evidence type="ECO:0000256" key="1">
    <source>
        <dbReference type="SAM" id="MobiDB-lite"/>
    </source>
</evidence>
<protein>
    <submittedName>
        <fullName evidence="3">Attachment protein</fullName>
    </submittedName>
</protein>
<dbReference type="OrthoDB" id="7033801at2"/>
<feature type="compositionally biased region" description="Acidic residues" evidence="1">
    <location>
        <begin position="235"/>
        <end position="250"/>
    </location>
</feature>
<keyword evidence="2" id="KW-1133">Transmembrane helix</keyword>
<reference evidence="3 4" key="1">
    <citation type="submission" date="2018-01" db="EMBL/GenBank/DDBJ databases">
        <title>Denitrification phenotypes of diverse strains of Pseudomonas stutzeri.</title>
        <authorList>
            <person name="Milligan D.A."/>
            <person name="Bergaust L."/>
            <person name="Bakken L.R."/>
            <person name="Frostegard A."/>
        </authorList>
    </citation>
    <scope>NUCLEOTIDE SEQUENCE [LARGE SCALE GENOMIC DNA]</scope>
    <source>
        <strain evidence="3 4">24a13</strain>
    </source>
</reference>
<feature type="transmembrane region" description="Helical" evidence="2">
    <location>
        <begin position="394"/>
        <end position="412"/>
    </location>
</feature>
<comment type="caution">
    <text evidence="3">The sequence shown here is derived from an EMBL/GenBank/DDBJ whole genome shotgun (WGS) entry which is preliminary data.</text>
</comment>
<dbReference type="AlphaFoldDB" id="A0A2S4AI92"/>
<evidence type="ECO:0000313" key="4">
    <source>
        <dbReference type="Proteomes" id="UP000237068"/>
    </source>
</evidence>
<dbReference type="RefSeq" id="WP_103458100.1">
    <property type="nucleotide sequence ID" value="NZ_JAMOHQ010000025.1"/>
</dbReference>
<keyword evidence="2" id="KW-0472">Membrane</keyword>
<sequence>MDDIQGRTYGHLLALFLLVVSAGFYSDRSVAQTTGFRHSNTAEGSACYATRELACNAYANPPVVSGGKTYTYWSGGNTGFCKWKEKPLDYAFSNPEVTSGSVTTCVIPEASQCDANISPGIFKNTGSIINSNGNNYVVTSGGGSVCYDSCSYTLADRASSCYFDVGSTTSGFCNYIGTPSGDNCSAPDAPLGATGDPLNAPDAEDVPDSDPDDPGCSAIPGYVWSGTTCVKAPGDDGDDGGEDGGSDDGSGDGGSGGGNNGGGSDGGSGDGGGNDGGSGDGDGSGGGSGEGNGEGQCNPATDPNKCQGTVPGPGGQLGEPESGSWDQANAEWDQRLDEVKAELKAKVRENVNGMKAAFDLNLGGGSGQLPCETFTVFGQSMSLCVSTYSDTLSSLRYVLLLIAAVVAAFVILKD</sequence>
<feature type="region of interest" description="Disordered" evidence="1">
    <location>
        <begin position="186"/>
        <end position="325"/>
    </location>
</feature>
<dbReference type="Proteomes" id="UP000237068">
    <property type="component" value="Unassembled WGS sequence"/>
</dbReference>
<name>A0A2S4AI92_STUST</name>
<keyword evidence="2" id="KW-0812">Transmembrane</keyword>
<gene>
    <name evidence="3" type="ORF">CXK91_21860</name>
</gene>
<proteinExistence type="predicted"/>
<feature type="compositionally biased region" description="Acidic residues" evidence="1">
    <location>
        <begin position="202"/>
        <end position="213"/>
    </location>
</feature>
<feature type="compositionally biased region" description="Gly residues" evidence="1">
    <location>
        <begin position="251"/>
        <end position="294"/>
    </location>
</feature>
<evidence type="ECO:0000256" key="2">
    <source>
        <dbReference type="SAM" id="Phobius"/>
    </source>
</evidence>
<evidence type="ECO:0000313" key="3">
    <source>
        <dbReference type="EMBL" id="POH80797.1"/>
    </source>
</evidence>
<organism evidence="3 4">
    <name type="scientific">Stutzerimonas stutzeri</name>
    <name type="common">Pseudomonas stutzeri</name>
    <dbReference type="NCBI Taxonomy" id="316"/>
    <lineage>
        <taxon>Bacteria</taxon>
        <taxon>Pseudomonadati</taxon>
        <taxon>Pseudomonadota</taxon>
        <taxon>Gammaproteobacteria</taxon>
        <taxon>Pseudomonadales</taxon>
        <taxon>Pseudomonadaceae</taxon>
        <taxon>Stutzerimonas</taxon>
    </lineage>
</organism>
<feature type="compositionally biased region" description="Polar residues" evidence="1">
    <location>
        <begin position="298"/>
        <end position="307"/>
    </location>
</feature>
<accession>A0A2S4AI92</accession>